<evidence type="ECO:0000256" key="16">
    <source>
        <dbReference type="ARBA" id="ARBA00023136"/>
    </source>
</evidence>
<feature type="domain" description="Cytochrome oxidase subunit II transmembrane region profile" evidence="21">
    <location>
        <begin position="1"/>
        <end position="91"/>
    </location>
</feature>
<keyword evidence="10" id="KW-0460">Magnesium</keyword>
<keyword evidence="7 18" id="KW-0812">Transmembrane</keyword>
<feature type="transmembrane region" description="Helical" evidence="19">
    <location>
        <begin position="20"/>
        <end position="43"/>
    </location>
</feature>
<dbReference type="AlphaFoldDB" id="A0A6C0MEE1"/>
<dbReference type="InterPro" id="IPR008972">
    <property type="entry name" value="Cupredoxin"/>
</dbReference>
<evidence type="ECO:0000256" key="4">
    <source>
        <dbReference type="ARBA" id="ARBA00015946"/>
    </source>
</evidence>
<feature type="domain" description="Cytochrome oxidase subunit II copper A binding" evidence="20">
    <location>
        <begin position="92"/>
        <end position="222"/>
    </location>
</feature>
<dbReference type="GO" id="GO:0004129">
    <property type="term" value="F:cytochrome-c oxidase activity"/>
    <property type="evidence" value="ECO:0007669"/>
    <property type="project" value="UniProtKB-EC"/>
</dbReference>
<reference evidence="22" key="1">
    <citation type="journal article" date="2020" name="Int. J. Biol. Macromol.">
        <title>Comparative mitogenomes of six species in the subfamily Iassinae (Hemiptera: Cicadellidae) and phylogenetic analysis.</title>
        <authorList>
            <person name="Wang J."/>
            <person name="Wu Y."/>
            <person name="Dai R."/>
            <person name="Yang M."/>
        </authorList>
    </citation>
    <scope>NUCLEOTIDE SEQUENCE</scope>
</reference>
<comment type="catalytic activity">
    <reaction evidence="17">
        <text>4 Fe(II)-[cytochrome c] + O2 + 8 H(+)(in) = 4 Fe(III)-[cytochrome c] + 2 H2O + 4 H(+)(out)</text>
        <dbReference type="Rhea" id="RHEA:11436"/>
        <dbReference type="Rhea" id="RHEA-COMP:10350"/>
        <dbReference type="Rhea" id="RHEA-COMP:14399"/>
        <dbReference type="ChEBI" id="CHEBI:15377"/>
        <dbReference type="ChEBI" id="CHEBI:15378"/>
        <dbReference type="ChEBI" id="CHEBI:15379"/>
        <dbReference type="ChEBI" id="CHEBI:29033"/>
        <dbReference type="ChEBI" id="CHEBI:29034"/>
        <dbReference type="EC" id="7.1.1.9"/>
    </reaction>
    <physiologicalReaction direction="left-to-right" evidence="17">
        <dbReference type="Rhea" id="RHEA:11437"/>
    </physiologicalReaction>
</comment>
<keyword evidence="14 18" id="KW-0186">Copper</keyword>
<evidence type="ECO:0000256" key="3">
    <source>
        <dbReference type="ARBA" id="ARBA00011164"/>
    </source>
</evidence>
<dbReference type="InterPro" id="IPR002429">
    <property type="entry name" value="CcO_II-like_C"/>
</dbReference>
<dbReference type="Pfam" id="PF00116">
    <property type="entry name" value="COX2"/>
    <property type="match status" value="1"/>
</dbReference>
<evidence type="ECO:0000256" key="11">
    <source>
        <dbReference type="ARBA" id="ARBA00022967"/>
    </source>
</evidence>
<name>A0A6C0MEE1_9HEMI</name>
<dbReference type="PANTHER" id="PTHR22888">
    <property type="entry name" value="CYTOCHROME C OXIDASE, SUBUNIT II"/>
    <property type="match status" value="1"/>
</dbReference>
<keyword evidence="11" id="KW-1278">Translocase</keyword>
<dbReference type="PRINTS" id="PR01166">
    <property type="entry name" value="CYCOXIDASEII"/>
</dbReference>
<evidence type="ECO:0000313" key="22">
    <source>
        <dbReference type="EMBL" id="QHV34335.1"/>
    </source>
</evidence>
<keyword evidence="5 18" id="KW-0813">Transport</keyword>
<dbReference type="InterPro" id="IPR001505">
    <property type="entry name" value="Copper_CuA"/>
</dbReference>
<evidence type="ECO:0000259" key="20">
    <source>
        <dbReference type="PROSITE" id="PS50857"/>
    </source>
</evidence>
<keyword evidence="16 18" id="KW-0472">Membrane</keyword>
<keyword evidence="9 18" id="KW-0999">Mitochondrion inner membrane</keyword>
<comment type="cofactor">
    <cofactor evidence="18">
        <name>Cu cation</name>
        <dbReference type="ChEBI" id="CHEBI:23378"/>
    </cofactor>
    <text evidence="18">Binds a copper A center.</text>
</comment>
<comment type="function">
    <text evidence="18">Component of the cytochrome c oxidase, the last enzyme in the mitochondrial electron transport chain which drives oxidative phosphorylation. The respiratory chain contains 3 multisubunit complexes succinate dehydrogenase (complex II, CII), ubiquinol-cytochrome c oxidoreductase (cytochrome b-c1 complex, complex III, CIII) and cytochrome c oxidase (complex IV, CIV), that cooperate to transfer electrons derived from NADH and succinate to molecular oxygen, creating an electrochemical gradient over the inner membrane that drives transmembrane transport and the ATP synthase. Cytochrome c oxidase is the component of the respiratory chain that catalyzes the reduction of oxygen to water. Electrons originating from reduced cytochrome c in the intermembrane space (IMS) are transferred via the dinuclear copper A center (CU(A)) of subunit 2 and heme A of subunit 1 to the active site in subunit 1, a binuclear center (BNC) formed by heme A3 and copper B (CU(B)). The BNC reduces molecular oxygen to 2 water molecules using 4 electrons from cytochrome c in the IMS and 4 protons from the mitochondrial matrix.</text>
</comment>
<geneLocation type="mitochondrion" evidence="22"/>
<protein>
    <recommendedName>
        <fullName evidence="4 18">Cytochrome c oxidase subunit 2</fullName>
    </recommendedName>
</protein>
<organism evidence="22">
    <name type="scientific">Iassus dorsalis</name>
    <dbReference type="NCBI Taxonomy" id="1962553"/>
    <lineage>
        <taxon>Eukaryota</taxon>
        <taxon>Metazoa</taxon>
        <taxon>Ecdysozoa</taxon>
        <taxon>Arthropoda</taxon>
        <taxon>Hexapoda</taxon>
        <taxon>Insecta</taxon>
        <taxon>Pterygota</taxon>
        <taxon>Neoptera</taxon>
        <taxon>Paraneoptera</taxon>
        <taxon>Hemiptera</taxon>
        <taxon>Auchenorrhyncha</taxon>
        <taxon>Membracoidea</taxon>
        <taxon>Cicadellidae</taxon>
        <taxon>Cicadellinae</taxon>
        <taxon>Cicadellini</taxon>
        <taxon>Iassus</taxon>
    </lineage>
</organism>
<evidence type="ECO:0000259" key="21">
    <source>
        <dbReference type="PROSITE" id="PS50999"/>
    </source>
</evidence>
<dbReference type="GO" id="GO:0042773">
    <property type="term" value="P:ATP synthesis coupled electron transport"/>
    <property type="evidence" value="ECO:0007669"/>
    <property type="project" value="TreeGrafter"/>
</dbReference>
<dbReference type="PROSITE" id="PS00078">
    <property type="entry name" value="COX2"/>
    <property type="match status" value="1"/>
</dbReference>
<keyword evidence="8 18" id="KW-0479">Metal-binding</keyword>
<dbReference type="GeneID" id="44154316"/>
<evidence type="ECO:0000256" key="5">
    <source>
        <dbReference type="ARBA" id="ARBA00022448"/>
    </source>
</evidence>
<dbReference type="PROSITE" id="PS50857">
    <property type="entry name" value="COX2_CUA"/>
    <property type="match status" value="1"/>
</dbReference>
<dbReference type="PANTHER" id="PTHR22888:SF9">
    <property type="entry name" value="CYTOCHROME C OXIDASE SUBUNIT 2"/>
    <property type="match status" value="1"/>
</dbReference>
<evidence type="ECO:0000256" key="1">
    <source>
        <dbReference type="ARBA" id="ARBA00004448"/>
    </source>
</evidence>
<evidence type="ECO:0000256" key="2">
    <source>
        <dbReference type="ARBA" id="ARBA00007866"/>
    </source>
</evidence>
<comment type="subcellular location">
    <subcellularLocation>
        <location evidence="1 18">Mitochondrion inner membrane</location>
        <topology evidence="1 18">Multi-pass membrane protein</topology>
    </subcellularLocation>
</comment>
<keyword evidence="13 19" id="KW-1133">Transmembrane helix</keyword>
<evidence type="ECO:0000256" key="18">
    <source>
        <dbReference type="RuleBase" id="RU000457"/>
    </source>
</evidence>
<evidence type="ECO:0000256" key="17">
    <source>
        <dbReference type="ARBA" id="ARBA00049512"/>
    </source>
</evidence>
<evidence type="ECO:0000256" key="19">
    <source>
        <dbReference type="SAM" id="Phobius"/>
    </source>
</evidence>
<evidence type="ECO:0000256" key="10">
    <source>
        <dbReference type="ARBA" id="ARBA00022842"/>
    </source>
</evidence>
<dbReference type="CDD" id="cd13912">
    <property type="entry name" value="CcO_II_C"/>
    <property type="match status" value="1"/>
</dbReference>
<evidence type="ECO:0000256" key="9">
    <source>
        <dbReference type="ARBA" id="ARBA00022792"/>
    </source>
</evidence>
<dbReference type="Pfam" id="PF02790">
    <property type="entry name" value="COX2_TM"/>
    <property type="match status" value="1"/>
</dbReference>
<comment type="similarity">
    <text evidence="2 18">Belongs to the cytochrome c oxidase subunit 2 family.</text>
</comment>
<dbReference type="InterPro" id="IPR045187">
    <property type="entry name" value="CcO_II"/>
</dbReference>
<dbReference type="RefSeq" id="YP_009733497.1">
    <property type="nucleotide sequence ID" value="NC_046066.1"/>
</dbReference>
<evidence type="ECO:0000256" key="8">
    <source>
        <dbReference type="ARBA" id="ARBA00022723"/>
    </source>
</evidence>
<gene>
    <name evidence="22" type="primary">COX2</name>
</gene>
<dbReference type="CTD" id="4513"/>
<evidence type="ECO:0000256" key="14">
    <source>
        <dbReference type="ARBA" id="ARBA00023008"/>
    </source>
</evidence>
<dbReference type="SUPFAM" id="SSF49503">
    <property type="entry name" value="Cupredoxins"/>
    <property type="match status" value="1"/>
</dbReference>
<dbReference type="Gene3D" id="1.10.287.90">
    <property type="match status" value="1"/>
</dbReference>
<dbReference type="EMBL" id="MN577634">
    <property type="protein sequence ID" value="QHV34335.1"/>
    <property type="molecule type" value="Genomic_DNA"/>
</dbReference>
<dbReference type="SUPFAM" id="SSF81464">
    <property type="entry name" value="Cytochrome c oxidase subunit II-like, transmembrane region"/>
    <property type="match status" value="1"/>
</dbReference>
<comment type="subunit">
    <text evidence="3">Component of the cytochrome c oxidase (complex IV, CIV), a multisubunit enzyme composed of a catalytic core of 3 subunits and several supernumerary subunits. The complex exists as a monomer or a dimer and forms supercomplexes (SCs) in the inner mitochondrial membrane with ubiquinol-cytochrome c oxidoreductase (cytochrome b-c1 complex, complex III, CIII).</text>
</comment>
<keyword evidence="15 18" id="KW-0496">Mitochondrion</keyword>
<dbReference type="PROSITE" id="PS50999">
    <property type="entry name" value="COX2_TM"/>
    <property type="match status" value="1"/>
</dbReference>
<evidence type="ECO:0000256" key="6">
    <source>
        <dbReference type="ARBA" id="ARBA00022660"/>
    </source>
</evidence>
<proteinExistence type="inferred from homology"/>
<evidence type="ECO:0000256" key="13">
    <source>
        <dbReference type="ARBA" id="ARBA00022989"/>
    </source>
</evidence>
<dbReference type="InterPro" id="IPR034210">
    <property type="entry name" value="CcO_II_C"/>
</dbReference>
<accession>A0A6C0MEE1</accession>
<sequence>MYTWKTLSFGDPLSPTMEQMIMFHDHTMMVIMIITTMVMYTMYYMMINKMTNIFMTQAQMIELFWTILPALFLILVAMPSIRILYLIEEISQPMMTIKTIGHQWFWSYEYSDLKKIEFESYMKPISMKSIRMMETDNRLVLPFKTKMRLITTSEDVIHSWTIQSLGIKVDSMPGRINQSSIYMSRPGMFFGQCSEICGANHSFMPIMIESVNLKSFIKWIKNF</sequence>
<keyword evidence="12 18" id="KW-0249">Electron transport</keyword>
<dbReference type="Gene3D" id="2.60.40.420">
    <property type="entry name" value="Cupredoxins - blue copper proteins"/>
    <property type="match status" value="1"/>
</dbReference>
<keyword evidence="6 18" id="KW-0679">Respiratory chain</keyword>
<evidence type="ECO:0000256" key="15">
    <source>
        <dbReference type="ARBA" id="ARBA00023128"/>
    </source>
</evidence>
<dbReference type="InterPro" id="IPR036257">
    <property type="entry name" value="Cyt_c_oxidase_su2_TM_sf"/>
</dbReference>
<evidence type="ECO:0000256" key="7">
    <source>
        <dbReference type="ARBA" id="ARBA00022692"/>
    </source>
</evidence>
<feature type="transmembrane region" description="Helical" evidence="19">
    <location>
        <begin position="63"/>
        <end position="87"/>
    </location>
</feature>
<dbReference type="FunFam" id="2.60.40.420:FF:000001">
    <property type="entry name" value="Cytochrome c oxidase subunit 2"/>
    <property type="match status" value="1"/>
</dbReference>
<dbReference type="GO" id="GO:0005507">
    <property type="term" value="F:copper ion binding"/>
    <property type="evidence" value="ECO:0007669"/>
    <property type="project" value="InterPro"/>
</dbReference>
<evidence type="ECO:0000256" key="12">
    <source>
        <dbReference type="ARBA" id="ARBA00022982"/>
    </source>
</evidence>
<dbReference type="GO" id="GO:0005743">
    <property type="term" value="C:mitochondrial inner membrane"/>
    <property type="evidence" value="ECO:0007669"/>
    <property type="project" value="UniProtKB-SubCell"/>
</dbReference>
<dbReference type="InterPro" id="IPR011759">
    <property type="entry name" value="Cyt_c_oxidase_su2_TM_dom"/>
</dbReference>